<evidence type="ECO:0000256" key="1">
    <source>
        <dbReference type="ARBA" id="ARBA00008857"/>
    </source>
</evidence>
<reference evidence="7" key="1">
    <citation type="journal article" date="2019" name="Int. J. Syst. Evol. Microbiol.">
        <title>The Global Catalogue of Microorganisms (GCM) 10K type strain sequencing project: providing services to taxonomists for standard genome sequencing and annotation.</title>
        <authorList>
            <consortium name="The Broad Institute Genomics Platform"/>
            <consortium name="The Broad Institute Genome Sequencing Center for Infectious Disease"/>
            <person name="Wu L."/>
            <person name="Ma J."/>
        </authorList>
    </citation>
    <scope>NUCLEOTIDE SEQUENCE [LARGE SCALE GENOMIC DNA]</scope>
    <source>
        <strain evidence="7">JCM 19212</strain>
    </source>
</reference>
<evidence type="ECO:0000259" key="5">
    <source>
        <dbReference type="PROSITE" id="PS51898"/>
    </source>
</evidence>
<feature type="domain" description="Tyr recombinase" evidence="5">
    <location>
        <begin position="204"/>
        <end position="384"/>
    </location>
</feature>
<dbReference type="InterPro" id="IPR025166">
    <property type="entry name" value="Integrase_DNA_bind_dom"/>
</dbReference>
<dbReference type="Pfam" id="PF13356">
    <property type="entry name" value="Arm-DNA-bind_3"/>
    <property type="match status" value="1"/>
</dbReference>
<evidence type="ECO:0000313" key="6">
    <source>
        <dbReference type="EMBL" id="GAA5072336.1"/>
    </source>
</evidence>
<dbReference type="RefSeq" id="WP_158986976.1">
    <property type="nucleotide sequence ID" value="NZ_BAABKY010000002.1"/>
</dbReference>
<keyword evidence="4" id="KW-0233">DNA recombination</keyword>
<accession>A0ABP9L957</accession>
<name>A0ABP9L957_9GAMM</name>
<dbReference type="PANTHER" id="PTHR30629:SF2">
    <property type="entry name" value="PROPHAGE INTEGRASE INTS-RELATED"/>
    <property type="match status" value="1"/>
</dbReference>
<dbReference type="Pfam" id="PF22022">
    <property type="entry name" value="Phage_int_M"/>
    <property type="match status" value="1"/>
</dbReference>
<gene>
    <name evidence="6" type="ORF">GCM10025759_12140</name>
</gene>
<dbReference type="Pfam" id="PF00589">
    <property type="entry name" value="Phage_integrase"/>
    <property type="match status" value="1"/>
</dbReference>
<evidence type="ECO:0000256" key="2">
    <source>
        <dbReference type="ARBA" id="ARBA00022908"/>
    </source>
</evidence>
<dbReference type="InterPro" id="IPR010998">
    <property type="entry name" value="Integrase_recombinase_N"/>
</dbReference>
<dbReference type="InterPro" id="IPR002104">
    <property type="entry name" value="Integrase_catalytic"/>
</dbReference>
<comment type="similarity">
    <text evidence="1">Belongs to the 'phage' integrase family.</text>
</comment>
<protein>
    <submittedName>
        <fullName evidence="6">Tyrosine-type recombinase/integrase</fullName>
    </submittedName>
</protein>
<dbReference type="InterPro" id="IPR013762">
    <property type="entry name" value="Integrase-like_cat_sf"/>
</dbReference>
<dbReference type="InterPro" id="IPR053876">
    <property type="entry name" value="Phage_int_M"/>
</dbReference>
<dbReference type="Gene3D" id="1.10.443.10">
    <property type="entry name" value="Intergrase catalytic core"/>
    <property type="match status" value="1"/>
</dbReference>
<dbReference type="InterPro" id="IPR011010">
    <property type="entry name" value="DNA_brk_join_enz"/>
</dbReference>
<keyword evidence="3" id="KW-0238">DNA-binding</keyword>
<evidence type="ECO:0000256" key="3">
    <source>
        <dbReference type="ARBA" id="ARBA00023125"/>
    </source>
</evidence>
<dbReference type="InterPro" id="IPR038488">
    <property type="entry name" value="Integrase_DNA-bd_sf"/>
</dbReference>
<dbReference type="PANTHER" id="PTHR30629">
    <property type="entry name" value="PROPHAGE INTEGRASE"/>
    <property type="match status" value="1"/>
</dbReference>
<keyword evidence="7" id="KW-1185">Reference proteome</keyword>
<dbReference type="EMBL" id="BAABKY010000002">
    <property type="protein sequence ID" value="GAA5072336.1"/>
    <property type="molecule type" value="Genomic_DNA"/>
</dbReference>
<dbReference type="Gene3D" id="3.30.160.390">
    <property type="entry name" value="Integrase, DNA-binding domain"/>
    <property type="match status" value="1"/>
</dbReference>
<organism evidence="6 7">
    <name type="scientific">Lysobacter panacisoli</name>
    <dbReference type="NCBI Taxonomy" id="1255263"/>
    <lineage>
        <taxon>Bacteria</taxon>
        <taxon>Pseudomonadati</taxon>
        <taxon>Pseudomonadota</taxon>
        <taxon>Gammaproteobacteria</taxon>
        <taxon>Lysobacterales</taxon>
        <taxon>Lysobacteraceae</taxon>
        <taxon>Lysobacter</taxon>
    </lineage>
</organism>
<dbReference type="InterPro" id="IPR050808">
    <property type="entry name" value="Phage_Integrase"/>
</dbReference>
<dbReference type="Proteomes" id="UP001501083">
    <property type="component" value="Unassembled WGS sequence"/>
</dbReference>
<comment type="caution">
    <text evidence="6">The sequence shown here is derived from an EMBL/GenBank/DDBJ whole genome shotgun (WGS) entry which is preliminary data.</text>
</comment>
<keyword evidence="2" id="KW-0229">DNA integration</keyword>
<dbReference type="SUPFAM" id="SSF56349">
    <property type="entry name" value="DNA breaking-rejoining enzymes"/>
    <property type="match status" value="1"/>
</dbReference>
<sequence>MAGRTAKLTALAIKHAKPGKLFDGGGLYVETKETKTGLSRRWYLKYTRPDGRENRLSFGPWPEVGIPEAREQTENARALLRRGVDPAAANSDRREAAKREAGSPFPNVAAAWLEWMRPSWAVETHRKAAYVVAAYLGPALCRQSITTLTTKQAADALMCIPPSLAAKARGYLVNIVRYAIREGLRDEGRLLDLNGALPKTVKGHIPAAVDLADVRKVATAVESYPIPVTRGALRLAMLTAQRPGNVVTMEWSEVDLDSAEWSIPAEKMKTRHAHIVPLSSQALETLRGMLAYTEGARYVFPPLARQTTPHLHRDALSSALRRMGFQGKHATHGFRGMFRTVARERLNIPSDVLEAQLAHAKKDEIQKAYDRTAFVGERKDAVQRWADYLDDLRAGSANVVIMKRRSA</sequence>
<dbReference type="Gene3D" id="1.10.150.130">
    <property type="match status" value="1"/>
</dbReference>
<evidence type="ECO:0000313" key="7">
    <source>
        <dbReference type="Proteomes" id="UP001501083"/>
    </source>
</evidence>
<dbReference type="PROSITE" id="PS51898">
    <property type="entry name" value="TYR_RECOMBINASE"/>
    <property type="match status" value="1"/>
</dbReference>
<dbReference type="CDD" id="cd00801">
    <property type="entry name" value="INT_P4_C"/>
    <property type="match status" value="1"/>
</dbReference>
<evidence type="ECO:0000256" key="4">
    <source>
        <dbReference type="ARBA" id="ARBA00023172"/>
    </source>
</evidence>
<proteinExistence type="inferred from homology"/>